<dbReference type="OrthoDB" id="2638046at2"/>
<evidence type="ECO:0000256" key="1">
    <source>
        <dbReference type="SAM" id="Phobius"/>
    </source>
</evidence>
<proteinExistence type="predicted"/>
<gene>
    <name evidence="2" type="ORF">D3P09_16815</name>
</gene>
<dbReference type="RefSeq" id="WP_120112306.1">
    <property type="nucleotide sequence ID" value="NZ_QXQB01000003.1"/>
</dbReference>
<evidence type="ECO:0000313" key="2">
    <source>
        <dbReference type="EMBL" id="RJX39154.1"/>
    </source>
</evidence>
<evidence type="ECO:0000313" key="3">
    <source>
        <dbReference type="Proteomes" id="UP000267798"/>
    </source>
</evidence>
<reference evidence="2 3" key="1">
    <citation type="submission" date="2018-09" db="EMBL/GenBank/DDBJ databases">
        <title>Paenibacillus aracenensis nov. sp. isolated from a cave in southern Spain.</title>
        <authorList>
            <person name="Jurado V."/>
            <person name="Gutierrez-Patricio S."/>
            <person name="Gonzalez-Pimentel J.L."/>
            <person name="Miller A.Z."/>
            <person name="Laiz L."/>
            <person name="Saiz-Jimenez C."/>
        </authorList>
    </citation>
    <scope>NUCLEOTIDE SEQUENCE [LARGE SCALE GENOMIC DNA]</scope>
    <source>
        <strain evidence="2 3">JCM 19203</strain>
    </source>
</reference>
<sequence>MTKGIRYWLGIPVLIGIMALSIWILKDYWGDRNAESEGILHATNQNQQTDIGLIKEQVMERIINTISNGVFNNNMDLYVNQNEMMGKWVEDFLENESKDYDSSLANKISIYLLYGNPEDIQKKVRSGGSQVPIQQFGIETDGNWWIRAEVDESAYSSLEGLSWAAYNKKFNEKLLDAPRYAVLDFSHIEDTTLINPTSLNLGIEKSIPFTYNATIEQGAVYVESLRFDGWNIVTVDHGDYYVDYVLEKNGAQSRVIMLDGSLKVFYWGTQE</sequence>
<accession>A0A3A6PZI6</accession>
<dbReference type="Proteomes" id="UP000267798">
    <property type="component" value="Unassembled WGS sequence"/>
</dbReference>
<comment type="caution">
    <text evidence="2">The sequence shown here is derived from an EMBL/GenBank/DDBJ whole genome shotgun (WGS) entry which is preliminary data.</text>
</comment>
<keyword evidence="1" id="KW-1133">Transmembrane helix</keyword>
<organism evidence="2 3">
    <name type="scientific">Paenibacillus pinisoli</name>
    <dbReference type="NCBI Taxonomy" id="1276110"/>
    <lineage>
        <taxon>Bacteria</taxon>
        <taxon>Bacillati</taxon>
        <taxon>Bacillota</taxon>
        <taxon>Bacilli</taxon>
        <taxon>Bacillales</taxon>
        <taxon>Paenibacillaceae</taxon>
        <taxon>Paenibacillus</taxon>
    </lineage>
</organism>
<keyword evidence="1" id="KW-0472">Membrane</keyword>
<keyword evidence="1" id="KW-0812">Transmembrane</keyword>
<feature type="transmembrane region" description="Helical" evidence="1">
    <location>
        <begin position="7"/>
        <end position="25"/>
    </location>
</feature>
<name>A0A3A6PZI6_9BACL</name>
<protein>
    <submittedName>
        <fullName evidence="2">Uncharacterized protein</fullName>
    </submittedName>
</protein>
<keyword evidence="3" id="KW-1185">Reference proteome</keyword>
<dbReference type="EMBL" id="QXQB01000003">
    <property type="protein sequence ID" value="RJX39154.1"/>
    <property type="molecule type" value="Genomic_DNA"/>
</dbReference>
<dbReference type="AlphaFoldDB" id="A0A3A6PZI6"/>